<proteinExistence type="predicted"/>
<dbReference type="InterPro" id="IPR015813">
    <property type="entry name" value="Pyrv/PenolPyrv_kinase-like_dom"/>
</dbReference>
<dbReference type="InterPro" id="IPR040442">
    <property type="entry name" value="Pyrv_kinase-like_dom_sf"/>
</dbReference>
<dbReference type="Gene3D" id="3.20.20.60">
    <property type="entry name" value="Phosphoenolpyruvate-binding domains"/>
    <property type="match status" value="2"/>
</dbReference>
<dbReference type="Proteomes" id="UP001552299">
    <property type="component" value="Unassembled WGS sequence"/>
</dbReference>
<dbReference type="PANTHER" id="PTHR42905:SF2">
    <property type="entry name" value="PHOSPHOENOLPYRUVATE CARBOXYLASE FAMILY PROTEIN"/>
    <property type="match status" value="1"/>
</dbReference>
<dbReference type="GO" id="GO:0003824">
    <property type="term" value="F:catalytic activity"/>
    <property type="evidence" value="ECO:0007669"/>
    <property type="project" value="UniProtKB-ARBA"/>
</dbReference>
<comment type="caution">
    <text evidence="1">The sequence shown here is derived from an EMBL/GenBank/DDBJ whole genome shotgun (WGS) entry which is preliminary data.</text>
</comment>
<evidence type="ECO:0000313" key="1">
    <source>
        <dbReference type="EMBL" id="KAL0927403.1"/>
    </source>
</evidence>
<dbReference type="InterPro" id="IPR039556">
    <property type="entry name" value="ICL/PEPM"/>
</dbReference>
<dbReference type="SUPFAM" id="SSF51621">
    <property type="entry name" value="Phosphoenolpyruvate/pyruvate domain"/>
    <property type="match status" value="2"/>
</dbReference>
<organism evidence="1 2">
    <name type="scientific">Dendrobium thyrsiflorum</name>
    <name type="common">Pinecone-like raceme dendrobium</name>
    <name type="synonym">Orchid</name>
    <dbReference type="NCBI Taxonomy" id="117978"/>
    <lineage>
        <taxon>Eukaryota</taxon>
        <taxon>Viridiplantae</taxon>
        <taxon>Streptophyta</taxon>
        <taxon>Embryophyta</taxon>
        <taxon>Tracheophyta</taxon>
        <taxon>Spermatophyta</taxon>
        <taxon>Magnoliopsida</taxon>
        <taxon>Liliopsida</taxon>
        <taxon>Asparagales</taxon>
        <taxon>Orchidaceae</taxon>
        <taxon>Epidendroideae</taxon>
        <taxon>Malaxideae</taxon>
        <taxon>Dendrobiinae</taxon>
        <taxon>Dendrobium</taxon>
    </lineage>
</organism>
<reference evidence="1 2" key="1">
    <citation type="journal article" date="2024" name="Plant Biotechnol. J.">
        <title>Dendrobium thyrsiflorum genome and its molecular insights into genes involved in important horticultural traits.</title>
        <authorList>
            <person name="Chen B."/>
            <person name="Wang J.Y."/>
            <person name="Zheng P.J."/>
            <person name="Li K.L."/>
            <person name="Liang Y.M."/>
            <person name="Chen X.F."/>
            <person name="Zhang C."/>
            <person name="Zhao X."/>
            <person name="He X."/>
            <person name="Zhang G.Q."/>
            <person name="Liu Z.J."/>
            <person name="Xu Q."/>
        </authorList>
    </citation>
    <scope>NUCLEOTIDE SEQUENCE [LARGE SCALE GENOMIC DNA]</scope>
    <source>
        <strain evidence="1">GZMU011</strain>
    </source>
</reference>
<evidence type="ECO:0008006" key="3">
    <source>
        <dbReference type="Google" id="ProtNLM"/>
    </source>
</evidence>
<gene>
    <name evidence="1" type="ORF">M5K25_001568</name>
</gene>
<keyword evidence="2" id="KW-1185">Reference proteome</keyword>
<accession>A0ABD0W2I2</accession>
<dbReference type="AlphaFoldDB" id="A0ABD0W2I2"/>
<dbReference type="PANTHER" id="PTHR42905">
    <property type="entry name" value="PHOSPHOENOLPYRUVATE CARBOXYLASE"/>
    <property type="match status" value="1"/>
</dbReference>
<protein>
    <recommendedName>
        <fullName evidence="3">Isocitrate lyase</fullName>
    </recommendedName>
</protein>
<evidence type="ECO:0000313" key="2">
    <source>
        <dbReference type="Proteomes" id="UP001552299"/>
    </source>
</evidence>
<sequence>MGISLLLYQPSHVSCDFLSSIHTLTLPHSNLQTKQLHWPFFPSRLPVPARRFPRMGSKYVASTAAGEPPAKALRRLLESPGIHQGPVCHDALSAKLIERAGFPLAFMGGFAVSAARLGLPDVGLISYGEVLDQGYQITQAVSIPVVGDGDNGYGNHMNIKRTVKGFIRAGFAGILLEDQLSPKACGHTRGRKVASREEAVMRIRAAIDARNESGSDLVIIARTDSRQAVSLEEALWRTRAFGDAGADVLFVDALASREEMKAFCQISPLIPKLANMLEGGGKTPVLSPAELQEIGYKLVGYPLSLLGVSIRAMEDALVALKGGRIPPPGRLPTFEEIKETVGFNEYYKEEEQYKITGVLPSYEGAFTITPKIQEEGSQRAERVSEPIVEVISPLLEGYKSNYSNERSSGIWSRTLRLKVTGNNGFEKLDVRIPAGFLEGMSTIIPGLGGVNLMELLENASQKSTTEKGKLLLEFNGTMGDKIQGPFTLESSDSLRWGFHFLSSAQTLPLSNLETKQLRLSFFPAKLPVTARRFPRMGSRYVASAATGETPAKALRRLLESPGIHQGPVCHDALSAKLIERAGFPLAFMGGFAVSAARLGLPDVGLISYGEVLDQGYQITQAVSIPVVGDGDNGYGNHMNIKRTVKGFIRAGFAGILLEDQLSPKACGHTRGRKVASREEAVMRIRAAIDARNESGSDLVIIARTDSRQAVSLEEALWRSRAFGDAGADILFIDALASREEMKAFCQISPSIPKLANMLEGGGKTPILSPAELQEIGYKLVVYPLSLIGVSIRAMEDALTALKDGRIPPPGSLPTFEEIKETVGFNEYYKEEEQYKLTGVLPSDEGAFTVTPKIQEEGSQRAERISEPVVKVISPLHDGYKSGVSNKCSSGIWSQTLRLKVTGSNGFEKLDVLIPAGFLEGMSTIIPGLGGVNLMELLENASQESTTEKGKLLLEFNGTMGDKIQVFVEFHANYSTRLQLVGSWLRHGHMTGHISSAG</sequence>
<dbReference type="CDD" id="cd00377">
    <property type="entry name" value="ICL_PEPM"/>
    <property type="match status" value="2"/>
</dbReference>
<name>A0ABD0W2I2_DENTH</name>
<dbReference type="Pfam" id="PF13714">
    <property type="entry name" value="PEP_mutase"/>
    <property type="match status" value="2"/>
</dbReference>
<dbReference type="EMBL" id="JANQDX010000002">
    <property type="protein sequence ID" value="KAL0927403.1"/>
    <property type="molecule type" value="Genomic_DNA"/>
</dbReference>